<feature type="region of interest" description="Disordered" evidence="7">
    <location>
        <begin position="142"/>
        <end position="173"/>
    </location>
</feature>
<comment type="caution">
    <text evidence="9">The sequence shown here is derived from an EMBL/GenBank/DDBJ whole genome shotgun (WGS) entry which is preliminary data.</text>
</comment>
<keyword evidence="3 5" id="KW-0371">Homeobox</keyword>
<accession>A0ABD3DUT8</accession>
<dbReference type="PROSITE" id="PS50071">
    <property type="entry name" value="HOMEOBOX_2"/>
    <property type="match status" value="1"/>
</dbReference>
<feature type="compositionally biased region" description="Basic and acidic residues" evidence="7">
    <location>
        <begin position="324"/>
        <end position="333"/>
    </location>
</feature>
<comment type="subcellular location">
    <subcellularLocation>
        <location evidence="1 5 6">Nucleus</location>
    </subcellularLocation>
</comment>
<evidence type="ECO:0000259" key="8">
    <source>
        <dbReference type="PROSITE" id="PS50071"/>
    </source>
</evidence>
<dbReference type="EMBL" id="JAVIJP010000013">
    <property type="protein sequence ID" value="KAL3646026.1"/>
    <property type="molecule type" value="Genomic_DNA"/>
</dbReference>
<keyword evidence="2 5" id="KW-0238">DNA-binding</keyword>
<evidence type="ECO:0000256" key="4">
    <source>
        <dbReference type="ARBA" id="ARBA00023242"/>
    </source>
</evidence>
<evidence type="ECO:0000313" key="9">
    <source>
        <dbReference type="EMBL" id="KAL3646026.1"/>
    </source>
</evidence>
<name>A0ABD3DUT8_9LAMI</name>
<dbReference type="AlphaFoldDB" id="A0ABD3DUT8"/>
<protein>
    <recommendedName>
        <fullName evidence="8">Homeobox domain-containing protein</fullName>
    </recommendedName>
</protein>
<evidence type="ECO:0000256" key="6">
    <source>
        <dbReference type="RuleBase" id="RU000682"/>
    </source>
</evidence>
<dbReference type="Proteomes" id="UP001632038">
    <property type="component" value="Unassembled WGS sequence"/>
</dbReference>
<evidence type="ECO:0000256" key="2">
    <source>
        <dbReference type="ARBA" id="ARBA00023125"/>
    </source>
</evidence>
<dbReference type="CDD" id="cd00086">
    <property type="entry name" value="homeodomain"/>
    <property type="match status" value="1"/>
</dbReference>
<dbReference type="SMART" id="SM00389">
    <property type="entry name" value="HOX"/>
    <property type="match status" value="1"/>
</dbReference>
<evidence type="ECO:0000256" key="3">
    <source>
        <dbReference type="ARBA" id="ARBA00023155"/>
    </source>
</evidence>
<dbReference type="InterPro" id="IPR009057">
    <property type="entry name" value="Homeodomain-like_sf"/>
</dbReference>
<sequence>MASSLRICIALKCVSSKKEPSFLGNSRTTSTNYFPPRQPPSHFTGLTFSSRRRESSVTSKKINKKKNTKKNVGEGEDIDEDAFEALFQQLEEDLRNDELNGKDGGDDDISEEELAKLEQELAEALGDDELFGALASVIGGETVNENEEEDDDNGNDDDVTDEEEGEEEMPIKLKSWQQRRLAYALKDGRRKTSIKNLAADLCLDRAVVLKLLRDPPPNLVMLSATLPDKPAPTILEPVKPPVETVPLETTTHTVEPERVEEKLPVHVMQSNWSARKRLKKVQVETLEEVYKRTKRPTNAMVSSIVHVTNLPRKKVVKWFEDKRAEEGVPEHRVPYQRSDPESVFTS</sequence>
<dbReference type="GO" id="GO:0003677">
    <property type="term" value="F:DNA binding"/>
    <property type="evidence" value="ECO:0007669"/>
    <property type="project" value="UniProtKB-UniRule"/>
</dbReference>
<keyword evidence="4 5" id="KW-0539">Nucleus</keyword>
<dbReference type="PANTHER" id="PTHR15467">
    <property type="entry name" value="ZINC-FINGERS AND HOMEOBOXES RELATED"/>
    <property type="match status" value="1"/>
</dbReference>
<dbReference type="PANTHER" id="PTHR15467:SF9">
    <property type="entry name" value="HOMEOBOX DOMAIN-CONTAINING PROTEIN"/>
    <property type="match status" value="1"/>
</dbReference>
<proteinExistence type="predicted"/>
<organism evidence="9 10">
    <name type="scientific">Castilleja foliolosa</name>
    <dbReference type="NCBI Taxonomy" id="1961234"/>
    <lineage>
        <taxon>Eukaryota</taxon>
        <taxon>Viridiplantae</taxon>
        <taxon>Streptophyta</taxon>
        <taxon>Embryophyta</taxon>
        <taxon>Tracheophyta</taxon>
        <taxon>Spermatophyta</taxon>
        <taxon>Magnoliopsida</taxon>
        <taxon>eudicotyledons</taxon>
        <taxon>Gunneridae</taxon>
        <taxon>Pentapetalae</taxon>
        <taxon>asterids</taxon>
        <taxon>lamiids</taxon>
        <taxon>Lamiales</taxon>
        <taxon>Orobanchaceae</taxon>
        <taxon>Pedicularideae</taxon>
        <taxon>Castillejinae</taxon>
        <taxon>Castilleja</taxon>
    </lineage>
</organism>
<feature type="DNA-binding region" description="Homeobox" evidence="5">
    <location>
        <begin position="271"/>
        <end position="330"/>
    </location>
</feature>
<keyword evidence="10" id="KW-1185">Reference proteome</keyword>
<feature type="compositionally biased region" description="Acidic residues" evidence="7">
    <location>
        <begin position="144"/>
        <end position="168"/>
    </location>
</feature>
<evidence type="ECO:0000256" key="7">
    <source>
        <dbReference type="SAM" id="MobiDB-lite"/>
    </source>
</evidence>
<feature type="domain" description="Homeobox" evidence="8">
    <location>
        <begin position="269"/>
        <end position="329"/>
    </location>
</feature>
<dbReference type="GO" id="GO:0005634">
    <property type="term" value="C:nucleus"/>
    <property type="evidence" value="ECO:0007669"/>
    <property type="project" value="UniProtKB-SubCell"/>
</dbReference>
<evidence type="ECO:0000256" key="5">
    <source>
        <dbReference type="PROSITE-ProRule" id="PRU00108"/>
    </source>
</evidence>
<reference evidence="10" key="1">
    <citation type="journal article" date="2024" name="IScience">
        <title>Strigolactones Initiate the Formation of Haustorium-like Structures in Castilleja.</title>
        <authorList>
            <person name="Buerger M."/>
            <person name="Peterson D."/>
            <person name="Chory J."/>
        </authorList>
    </citation>
    <scope>NUCLEOTIDE SEQUENCE [LARGE SCALE GENOMIC DNA]</scope>
</reference>
<evidence type="ECO:0000256" key="1">
    <source>
        <dbReference type="ARBA" id="ARBA00004123"/>
    </source>
</evidence>
<dbReference type="Pfam" id="PF00046">
    <property type="entry name" value="Homeodomain"/>
    <property type="match status" value="1"/>
</dbReference>
<dbReference type="InterPro" id="IPR001356">
    <property type="entry name" value="HD"/>
</dbReference>
<dbReference type="SUPFAM" id="SSF46689">
    <property type="entry name" value="Homeodomain-like"/>
    <property type="match status" value="1"/>
</dbReference>
<evidence type="ECO:0000313" key="10">
    <source>
        <dbReference type="Proteomes" id="UP001632038"/>
    </source>
</evidence>
<dbReference type="Gene3D" id="1.10.10.60">
    <property type="entry name" value="Homeodomain-like"/>
    <property type="match status" value="1"/>
</dbReference>
<feature type="region of interest" description="Disordered" evidence="7">
    <location>
        <begin position="324"/>
        <end position="346"/>
    </location>
</feature>
<feature type="compositionally biased region" description="Polar residues" evidence="7">
    <location>
        <begin position="23"/>
        <end position="33"/>
    </location>
</feature>
<gene>
    <name evidence="9" type="ORF">CASFOL_011206</name>
</gene>
<feature type="region of interest" description="Disordered" evidence="7">
    <location>
        <begin position="17"/>
        <end position="79"/>
    </location>
</feature>